<evidence type="ECO:0000256" key="1">
    <source>
        <dbReference type="ARBA" id="ARBA00023125"/>
    </source>
</evidence>
<protein>
    <submittedName>
        <fullName evidence="3">MerR family transcriptional regulator</fullName>
    </submittedName>
</protein>
<dbReference type="PRINTS" id="PR00040">
    <property type="entry name" value="HTHMERR"/>
</dbReference>
<evidence type="ECO:0000259" key="2">
    <source>
        <dbReference type="PROSITE" id="PS50937"/>
    </source>
</evidence>
<dbReference type="PANTHER" id="PTHR30204">
    <property type="entry name" value="REDOX-CYCLING DRUG-SENSING TRANSCRIPTIONAL ACTIVATOR SOXR"/>
    <property type="match status" value="1"/>
</dbReference>
<keyword evidence="1" id="KW-0238">DNA-binding</keyword>
<organism evidence="3 4">
    <name type="scientific">Pendulispora brunnea</name>
    <dbReference type="NCBI Taxonomy" id="2905690"/>
    <lineage>
        <taxon>Bacteria</taxon>
        <taxon>Pseudomonadati</taxon>
        <taxon>Myxococcota</taxon>
        <taxon>Myxococcia</taxon>
        <taxon>Myxococcales</taxon>
        <taxon>Sorangiineae</taxon>
        <taxon>Pendulisporaceae</taxon>
        <taxon>Pendulispora</taxon>
    </lineage>
</organism>
<evidence type="ECO:0000313" key="3">
    <source>
        <dbReference type="EMBL" id="WXA95606.1"/>
    </source>
</evidence>
<dbReference type="InterPro" id="IPR009061">
    <property type="entry name" value="DNA-bd_dom_put_sf"/>
</dbReference>
<reference evidence="3 4" key="1">
    <citation type="submission" date="2021-12" db="EMBL/GenBank/DDBJ databases">
        <title>Discovery of the Pendulisporaceae a myxobacterial family with distinct sporulation behavior and unique specialized metabolism.</title>
        <authorList>
            <person name="Garcia R."/>
            <person name="Popoff A."/>
            <person name="Bader C.D."/>
            <person name="Loehr J."/>
            <person name="Walesch S."/>
            <person name="Walt C."/>
            <person name="Boldt J."/>
            <person name="Bunk B."/>
            <person name="Haeckl F.J.F.P.J."/>
            <person name="Gunesch A.P."/>
            <person name="Birkelbach J."/>
            <person name="Nuebel U."/>
            <person name="Pietschmann T."/>
            <person name="Bach T."/>
            <person name="Mueller R."/>
        </authorList>
    </citation>
    <scope>NUCLEOTIDE SEQUENCE [LARGE SCALE GENOMIC DNA]</scope>
    <source>
        <strain evidence="3 4">MSr12523</strain>
    </source>
</reference>
<dbReference type="InterPro" id="IPR047057">
    <property type="entry name" value="MerR_fam"/>
</dbReference>
<dbReference type="SMART" id="SM00422">
    <property type="entry name" value="HTH_MERR"/>
    <property type="match status" value="1"/>
</dbReference>
<dbReference type="InterPro" id="IPR000551">
    <property type="entry name" value="MerR-type_HTH_dom"/>
</dbReference>
<dbReference type="EMBL" id="CP089982">
    <property type="protein sequence ID" value="WXA95606.1"/>
    <property type="molecule type" value="Genomic_DNA"/>
</dbReference>
<dbReference type="PROSITE" id="PS50937">
    <property type="entry name" value="HTH_MERR_2"/>
    <property type="match status" value="1"/>
</dbReference>
<dbReference type="RefSeq" id="WP_394846212.1">
    <property type="nucleotide sequence ID" value="NZ_CP089982.1"/>
</dbReference>
<sequence>MAKERLTIGELARRTGMPVKTLRFYSDEGLLPPAERSRSGYRLYGEEALVRLDLVRTLREAGLGLDSIKKVLQREASLADALRLRLAAVEAHIASLQRIGAALRAALRSEPSADDVRRICAVTRLSTEQRKAVIEGFFENAFQGANVEEAWKRQVIESTMPQLPENPTSEQHDAWIELSELLADRTFVANLQKQAKNALEPSEMAAMKRACEAIADDLTDAATRGIAPDSDEARAILERYAANLAEARGVPLSDAVRRDLYDRFDSDARVGRYWELILVMNDTPEMRRKFAEGKWMNDAVLHHFRP</sequence>
<name>A0ABZ2KAE0_9BACT</name>
<dbReference type="Pfam" id="PF13411">
    <property type="entry name" value="MerR_1"/>
    <property type="match status" value="1"/>
</dbReference>
<feature type="domain" description="HTH merR-type" evidence="2">
    <location>
        <begin position="5"/>
        <end position="74"/>
    </location>
</feature>
<dbReference type="PANTHER" id="PTHR30204:SF93">
    <property type="entry name" value="HTH MERR-TYPE DOMAIN-CONTAINING PROTEIN"/>
    <property type="match status" value="1"/>
</dbReference>
<accession>A0ABZ2KAE0</accession>
<dbReference type="Gene3D" id="1.10.1660.10">
    <property type="match status" value="1"/>
</dbReference>
<dbReference type="SUPFAM" id="SSF46955">
    <property type="entry name" value="Putative DNA-binding domain"/>
    <property type="match status" value="1"/>
</dbReference>
<evidence type="ECO:0000313" key="4">
    <source>
        <dbReference type="Proteomes" id="UP001379533"/>
    </source>
</evidence>
<gene>
    <name evidence="3" type="ORF">LZC95_01955</name>
</gene>
<proteinExistence type="predicted"/>
<keyword evidence="4" id="KW-1185">Reference proteome</keyword>
<dbReference type="Proteomes" id="UP001379533">
    <property type="component" value="Chromosome"/>
</dbReference>